<dbReference type="OrthoDB" id="311076at2759"/>
<dbReference type="Gene3D" id="3.30.830.10">
    <property type="entry name" value="Metalloenzyme, LuxS/M16 peptidase-like"/>
    <property type="match status" value="4"/>
</dbReference>
<dbReference type="Pfam" id="PF08367">
    <property type="entry name" value="M16C_assoc"/>
    <property type="match status" value="1"/>
</dbReference>
<feature type="compositionally biased region" description="Low complexity" evidence="2">
    <location>
        <begin position="1167"/>
        <end position="1197"/>
    </location>
</feature>
<dbReference type="VEuPathDB" id="ToxoDB:EAH_00046810"/>
<dbReference type="InterPro" id="IPR013578">
    <property type="entry name" value="Peptidase_M16C_assoc"/>
</dbReference>
<evidence type="ECO:0000256" key="2">
    <source>
        <dbReference type="SAM" id="MobiDB-lite"/>
    </source>
</evidence>
<evidence type="ECO:0000256" key="1">
    <source>
        <dbReference type="SAM" id="Coils"/>
    </source>
</evidence>
<dbReference type="OMA" id="FPFQVHY"/>
<dbReference type="GeneID" id="25272751"/>
<dbReference type="InterPro" id="IPR007863">
    <property type="entry name" value="Peptidase_M16_C"/>
</dbReference>
<dbReference type="RefSeq" id="XP_013250071.1">
    <property type="nucleotide sequence ID" value="XM_013394617.1"/>
</dbReference>
<dbReference type="SUPFAM" id="SSF63411">
    <property type="entry name" value="LuxS/MPP-like metallohydrolase"/>
    <property type="match status" value="4"/>
</dbReference>
<evidence type="ECO:0000313" key="5">
    <source>
        <dbReference type="Proteomes" id="UP000018050"/>
    </source>
</evidence>
<dbReference type="EMBL" id="HG671098">
    <property type="protein sequence ID" value="CDI79887.1"/>
    <property type="molecule type" value="Genomic_DNA"/>
</dbReference>
<dbReference type="GO" id="GO:0016485">
    <property type="term" value="P:protein processing"/>
    <property type="evidence" value="ECO:0007669"/>
    <property type="project" value="TreeGrafter"/>
</dbReference>
<protein>
    <recommendedName>
        <fullName evidence="3">Peptidase M16C associated domain-containing protein</fullName>
    </recommendedName>
</protein>
<dbReference type="GO" id="GO:0046872">
    <property type="term" value="F:metal ion binding"/>
    <property type="evidence" value="ECO:0007669"/>
    <property type="project" value="InterPro"/>
</dbReference>
<dbReference type="PANTHER" id="PTHR43016:SF13">
    <property type="entry name" value="PRESEQUENCE PROTEASE, MITOCHONDRIAL"/>
    <property type="match status" value="1"/>
</dbReference>
<evidence type="ECO:0000259" key="3">
    <source>
        <dbReference type="SMART" id="SM01264"/>
    </source>
</evidence>
<dbReference type="SMART" id="SM01264">
    <property type="entry name" value="M16C_associated"/>
    <property type="match status" value="1"/>
</dbReference>
<evidence type="ECO:0000313" key="4">
    <source>
        <dbReference type="EMBL" id="CDI79887.1"/>
    </source>
</evidence>
<reference evidence="4" key="1">
    <citation type="submission" date="2013-10" db="EMBL/GenBank/DDBJ databases">
        <title>Genomic analysis of the causative agents of coccidiosis in chickens.</title>
        <authorList>
            <person name="Reid A.J."/>
            <person name="Blake D."/>
            <person name="Billington K."/>
            <person name="Browne H."/>
            <person name="Dunn M."/>
            <person name="Hung S."/>
            <person name="Kawahara F."/>
            <person name="Miranda-Saavedra D."/>
            <person name="Mourier T."/>
            <person name="Nagra H."/>
            <person name="Otto T.D."/>
            <person name="Rawlings N."/>
            <person name="Sanchez A."/>
            <person name="Sanders M."/>
            <person name="Subramaniam C."/>
            <person name="Tay Y."/>
            <person name="Dear P."/>
            <person name="Doerig C."/>
            <person name="Gruber A."/>
            <person name="Parkinson J."/>
            <person name="Shirley M."/>
            <person name="Wan K.L."/>
            <person name="Berriman M."/>
            <person name="Tomley F."/>
            <person name="Pain A."/>
        </authorList>
    </citation>
    <scope>NUCLEOTIDE SEQUENCE</scope>
    <source>
        <strain evidence="4">Houghton</strain>
    </source>
</reference>
<dbReference type="GO" id="GO:0004222">
    <property type="term" value="F:metalloendopeptidase activity"/>
    <property type="evidence" value="ECO:0007669"/>
    <property type="project" value="TreeGrafter"/>
</dbReference>
<dbReference type="InterPro" id="IPR011249">
    <property type="entry name" value="Metalloenz_LuxS/M16"/>
</dbReference>
<reference evidence="4" key="2">
    <citation type="submission" date="2013-10" db="EMBL/GenBank/DDBJ databases">
        <authorList>
            <person name="Aslett M."/>
        </authorList>
    </citation>
    <scope>NUCLEOTIDE SEQUENCE</scope>
    <source>
        <strain evidence="4">Houghton</strain>
    </source>
</reference>
<dbReference type="Proteomes" id="UP000018050">
    <property type="component" value="Unassembled WGS sequence"/>
</dbReference>
<keyword evidence="5" id="KW-1185">Reference proteome</keyword>
<feature type="coiled-coil region" evidence="1">
    <location>
        <begin position="852"/>
        <end position="879"/>
    </location>
</feature>
<gene>
    <name evidence="4" type="ORF">EAH_00046810</name>
</gene>
<sequence length="1204" mass="132386">MLASLLPLTRGSYQAAYRALQSNTFSAFVGPRVGQLGSVCSRLFSSGEASSDTMNSSISSSQGTCSSAEQGNCSEKQAAFTPTEHPAFDLVKTQYVAEYDLHVVDYKHKKSGANIVSLTCPKTETEKAFMVAIRTPVTSCNGAPHILEHSVLMGSAKYPLKEPFVALMKSSLYTYMNALTYPDRTCYPVASVNDKDFYNLASVYMDAVFQPKALEDHLTLRQEGWRYELTPKDMPAVSTAGSDPEEAEAQIEEYAKQTARCLENPFDCDFKIQGVVLNEMKGVYSSPDSLHSRLKQRSLFPNLPHYNLDSGGDPKMIPSLSYEQFKQFYNERYYPANARIYFWGADNVQKRLNFVDEYLKELPDRQGIDTTIGTQKQLTEPRYVEEPYPASPEKLEDFISVNWVLDAVPEGAAAPPELSAADRMALQLLSYLLLGTSSSPLYKALSESGLGKSVIGGGLGLDLRHATFSVGLKAVFLLAYPEVSSQEEDMVEKVEKVIFRCLSSLSEEGFSKDAIEAALNTMQFTLRELNTGTFPKGLSIILDMATESNYDRDPVACLSFDASLKAVREKLKKEDEEGGYSLFQSLIRRFLLNNTHRVTVRLRADPEMTAREAKQEKDNLSQIQKQLTPEVVESVLADQIALKQRQLTEDSEEALKTLPVLKLEDVADANNEVPYEVSALNDVPLISHELPTSNILYAEIYLSLADLELEDLPLLRLFSRLILETGTHTLTPEQLQHHIGKATGGITAATDIRSISAEPGTAPDPLSSLGFLVLSGKAMKDRVADLFCLFSTVLQDSRLSVSSRAKEILREAVAAAEAAVMSSGHRAAARRILASLTATGLANELRMGVAFRDAAKQLLQQAETNWEAVEDRLYKLKDKLLRRENLLINLTGDAETLAAATAAADGKDALSSFIEGFPVKQQAAAAAAAAASSNERFFSTPFRQRGIDREPLWVQQIKQNNLLHRPVREALLIPTKVNYVSRGGRACGVGSVISGCEFVAARSVSVHYLWRSIREVGGAYGASFMFDFSGLFVFTSYRDPQLLQTLKAFNNTPQFLNNFSKHLTQQDINKAILTVLRDIDAPLPPDQLGSKSLWQLLARQTQQHRQLFRQQVLQTTKEDFAAFAEKLQAALDKETNVAVVSSEEACEEANSRDSTLLLKPLHVFSDSSTNTNSSSSSSSSTTSSSSTSSSSSSSSSNGPTIAVA</sequence>
<name>U6GJX3_EIMAC</name>
<feature type="domain" description="Peptidase M16C associated" evidence="3">
    <location>
        <begin position="602"/>
        <end position="858"/>
    </location>
</feature>
<organism evidence="4 5">
    <name type="scientific">Eimeria acervulina</name>
    <name type="common">Coccidian parasite</name>
    <dbReference type="NCBI Taxonomy" id="5801"/>
    <lineage>
        <taxon>Eukaryota</taxon>
        <taxon>Sar</taxon>
        <taxon>Alveolata</taxon>
        <taxon>Apicomplexa</taxon>
        <taxon>Conoidasida</taxon>
        <taxon>Coccidia</taxon>
        <taxon>Eucoccidiorida</taxon>
        <taxon>Eimeriorina</taxon>
        <taxon>Eimeriidae</taxon>
        <taxon>Eimeria</taxon>
    </lineage>
</organism>
<dbReference type="InterPro" id="IPR055130">
    <property type="entry name" value="PreP_C"/>
</dbReference>
<dbReference type="Pfam" id="PF22516">
    <property type="entry name" value="PreP_C"/>
    <property type="match status" value="1"/>
</dbReference>
<accession>U6GJX3</accession>
<keyword evidence="1" id="KW-0175">Coiled coil</keyword>
<dbReference type="PANTHER" id="PTHR43016">
    <property type="entry name" value="PRESEQUENCE PROTEASE"/>
    <property type="match status" value="1"/>
</dbReference>
<dbReference type="AlphaFoldDB" id="U6GJX3"/>
<proteinExistence type="predicted"/>
<dbReference type="Pfam" id="PF05193">
    <property type="entry name" value="Peptidase_M16_C"/>
    <property type="match status" value="1"/>
</dbReference>
<feature type="region of interest" description="Disordered" evidence="2">
    <location>
        <begin position="1166"/>
        <end position="1204"/>
    </location>
</feature>